<dbReference type="InterPro" id="IPR009474">
    <property type="entry name" value="BrxB/BrxA"/>
</dbReference>
<proteinExistence type="inferred from homology"/>
<dbReference type="PANTHER" id="PTHR40052:SF2">
    <property type="entry name" value="BACILLIREDOXIN BRXA"/>
    <property type="match status" value="1"/>
</dbReference>
<organism evidence="2 3">
    <name type="scientific">Maribacter algarum</name>
    <name type="common">ex Zhang et al. 2020</name>
    <dbReference type="NCBI Taxonomy" id="2578118"/>
    <lineage>
        <taxon>Bacteria</taxon>
        <taxon>Pseudomonadati</taxon>
        <taxon>Bacteroidota</taxon>
        <taxon>Flavobacteriia</taxon>
        <taxon>Flavobacteriales</taxon>
        <taxon>Flavobacteriaceae</taxon>
        <taxon>Maribacter</taxon>
    </lineage>
</organism>
<dbReference type="EMBL" id="VATY01000001">
    <property type="protein sequence ID" value="TMM58769.1"/>
    <property type="molecule type" value="Genomic_DNA"/>
</dbReference>
<dbReference type="Gene3D" id="3.40.30.10">
    <property type="entry name" value="Glutaredoxin"/>
    <property type="match status" value="1"/>
</dbReference>
<dbReference type="AlphaFoldDB" id="A0A5S3PUU2"/>
<dbReference type="PANTHER" id="PTHR40052">
    <property type="entry name" value="UPF0403 PROTEIN YQIW-RELATED"/>
    <property type="match status" value="1"/>
</dbReference>
<accession>A0A5S3PUU2</accession>
<dbReference type="Proteomes" id="UP000310314">
    <property type="component" value="Unassembled WGS sequence"/>
</dbReference>
<comment type="similarity">
    <text evidence="1">Belongs to the bacilliredoxin family.</text>
</comment>
<gene>
    <name evidence="2" type="ORF">FEE95_04880</name>
</gene>
<protein>
    <submittedName>
        <fullName evidence="2">BrxA/BrxB family bacilliredoxin</fullName>
    </submittedName>
</protein>
<dbReference type="RefSeq" id="WP_138656702.1">
    <property type="nucleotide sequence ID" value="NZ_VATY01000001.1"/>
</dbReference>
<dbReference type="Pfam" id="PF06491">
    <property type="entry name" value="Disulph_isomer"/>
    <property type="match status" value="1"/>
</dbReference>
<dbReference type="NCBIfam" id="TIGR04191">
    <property type="entry name" value="YphP_YqiW"/>
    <property type="match status" value="1"/>
</dbReference>
<sequence length="136" mass="14686">MYPAELVKPMRDDLANAGFEELYTAEAVTNAINQDGTTLVVVNSVCGCAAANARPAAKMSLQNEKKPDYAVTVFAGVDTEAVDAARNLMIPFPPSSPSMALFKDGELVHMIERHHIEGRPAELIAENLTAAYNEFC</sequence>
<evidence type="ECO:0000256" key="1">
    <source>
        <dbReference type="ARBA" id="ARBA00038305"/>
    </source>
</evidence>
<keyword evidence="3" id="KW-1185">Reference proteome</keyword>
<reference evidence="2 3" key="1">
    <citation type="submission" date="2019-05" db="EMBL/GenBank/DDBJ databases">
        <authorList>
            <person name="Zhang J.-Y."/>
            <person name="Feg X."/>
            <person name="Du Z.-J."/>
        </authorList>
    </citation>
    <scope>NUCLEOTIDE SEQUENCE [LARGE SCALE GENOMIC DNA]</scope>
    <source>
        <strain evidence="2 3">RZ26</strain>
    </source>
</reference>
<comment type="caution">
    <text evidence="2">The sequence shown here is derived from an EMBL/GenBank/DDBJ whole genome shotgun (WGS) entry which is preliminary data.</text>
</comment>
<evidence type="ECO:0000313" key="3">
    <source>
        <dbReference type="Proteomes" id="UP000310314"/>
    </source>
</evidence>
<dbReference type="OrthoDB" id="9793981at2"/>
<evidence type="ECO:0000313" key="2">
    <source>
        <dbReference type="EMBL" id="TMM58769.1"/>
    </source>
</evidence>
<name>A0A5S3PUU2_9FLAO</name>